<keyword evidence="1" id="KW-0812">Transmembrane</keyword>
<keyword evidence="2" id="KW-0378">Hydrolase</keyword>
<name>A0A2P5KBY5_9BURK</name>
<dbReference type="Proteomes" id="UP000243096">
    <property type="component" value="Unassembled WGS sequence"/>
</dbReference>
<dbReference type="OrthoDB" id="5654021at2"/>
<proteinExistence type="predicted"/>
<organism evidence="2 3">
    <name type="scientific">Mycetohabitans endofungorum</name>
    <dbReference type="NCBI Taxonomy" id="417203"/>
    <lineage>
        <taxon>Bacteria</taxon>
        <taxon>Pseudomonadati</taxon>
        <taxon>Pseudomonadota</taxon>
        <taxon>Betaproteobacteria</taxon>
        <taxon>Burkholderiales</taxon>
        <taxon>Burkholderiaceae</taxon>
        <taxon>Mycetohabitans</taxon>
    </lineage>
</organism>
<dbReference type="AlphaFoldDB" id="A0A2P5KBY5"/>
<dbReference type="GO" id="GO:0008233">
    <property type="term" value="F:peptidase activity"/>
    <property type="evidence" value="ECO:0007669"/>
    <property type="project" value="UniProtKB-KW"/>
</dbReference>
<feature type="transmembrane region" description="Helical" evidence="1">
    <location>
        <begin position="7"/>
        <end position="31"/>
    </location>
</feature>
<reference evidence="2 3" key="1">
    <citation type="submission" date="2018-01" db="EMBL/GenBank/DDBJ databases">
        <title>Genomic Encyclopedia of Type Strains, Phase III (KMG-III): the genomes of soil and plant-associated and newly described type strains.</title>
        <authorList>
            <person name="Whitman W."/>
        </authorList>
    </citation>
    <scope>NUCLEOTIDE SEQUENCE [LARGE SCALE GENOMIC DNA]</scope>
    <source>
        <strain evidence="2 3">HKI456</strain>
    </source>
</reference>
<keyword evidence="1" id="KW-1133">Transmembrane helix</keyword>
<dbReference type="EMBL" id="PRDW01000004">
    <property type="protein sequence ID" value="PPB84230.1"/>
    <property type="molecule type" value="Genomic_DNA"/>
</dbReference>
<dbReference type="GO" id="GO:0006508">
    <property type="term" value="P:proteolysis"/>
    <property type="evidence" value="ECO:0007669"/>
    <property type="project" value="UniProtKB-KW"/>
</dbReference>
<evidence type="ECO:0000313" key="2">
    <source>
        <dbReference type="EMBL" id="PPB84230.1"/>
    </source>
</evidence>
<comment type="caution">
    <text evidence="2">The sequence shown here is derived from an EMBL/GenBank/DDBJ whole genome shotgun (WGS) entry which is preliminary data.</text>
</comment>
<keyword evidence="1" id="KW-0472">Membrane</keyword>
<accession>A0A2P5KBY5</accession>
<gene>
    <name evidence="2" type="ORF">B0O95_104182</name>
</gene>
<evidence type="ECO:0000256" key="1">
    <source>
        <dbReference type="SAM" id="Phobius"/>
    </source>
</evidence>
<keyword evidence="3" id="KW-1185">Reference proteome</keyword>
<feature type="transmembrane region" description="Helical" evidence="1">
    <location>
        <begin position="43"/>
        <end position="65"/>
    </location>
</feature>
<protein>
    <submittedName>
        <fullName evidence="2">Membrane protein implicated in regulation of membrane protease activity</fullName>
    </submittedName>
</protein>
<dbReference type="RefSeq" id="WP_104077019.1">
    <property type="nucleotide sequence ID" value="NZ_CP062168.1"/>
</dbReference>
<keyword evidence="2" id="KW-0645">Protease</keyword>
<evidence type="ECO:0000313" key="3">
    <source>
        <dbReference type="Proteomes" id="UP000243096"/>
    </source>
</evidence>
<sequence length="153" mass="16679">MAGSGLIWWIATGALLVVELTTGTFYLLMIALGCAAGGVAHGLGMPVAAQLALAALVALAAVTALRRSRYGHRQRRDVRDATRDADVLLDIGQTVRVEHWDNGRARINYRGAQWDVELQPGESEHAHWYLIRQVRDNRLIVAARPAARSSSTV</sequence>